<keyword evidence="5" id="KW-0813">Transport</keyword>
<gene>
    <name evidence="13" type="primary">CSE1L</name>
    <name evidence="12" type="ORF">CR201_G0043574</name>
</gene>
<dbReference type="Gene3D" id="1.25.10.10">
    <property type="entry name" value="Leucine-rich Repeat Variant"/>
    <property type="match status" value="2"/>
</dbReference>
<evidence type="ECO:0000256" key="4">
    <source>
        <dbReference type="ARBA" id="ARBA00018945"/>
    </source>
</evidence>
<dbReference type="GO" id="GO:0006611">
    <property type="term" value="P:protein export from nucleus"/>
    <property type="evidence" value="ECO:0007669"/>
    <property type="project" value="TreeGrafter"/>
</dbReference>
<dbReference type="GeneTree" id="ENSGT00550000074884"/>
<evidence type="ECO:0000259" key="11">
    <source>
        <dbReference type="PROSITE" id="PS50166"/>
    </source>
</evidence>
<evidence type="ECO:0000313" key="12">
    <source>
        <dbReference type="EMBL" id="PNJ19391.1"/>
    </source>
</evidence>
<keyword evidence="6" id="KW-0963">Cytoplasm</keyword>
<dbReference type="Pfam" id="PF08506">
    <property type="entry name" value="Cse1"/>
    <property type="match status" value="2"/>
</dbReference>
<dbReference type="PANTHER" id="PTHR10997">
    <property type="entry name" value="IMPORTIN-7, 8, 11"/>
    <property type="match status" value="1"/>
</dbReference>
<dbReference type="GO" id="GO:0005635">
    <property type="term" value="C:nuclear envelope"/>
    <property type="evidence" value="ECO:0007669"/>
    <property type="project" value="TreeGrafter"/>
</dbReference>
<evidence type="ECO:0000256" key="5">
    <source>
        <dbReference type="ARBA" id="ARBA00022448"/>
    </source>
</evidence>
<sequence length="915" mass="103904">MELSDANLQTLTEYLKKTLDPDPAIRRPAEKFLESVEGNQNYPLLLLTLLEKSQDNVIKVCASVTFKNYIKRNWRIVEDEPNKICEADRVAIKANIVHLMLSSPEQIQKQLSDAISIIGREDFPQKWPDLLTEMVNRFQSGDFHVINGVLRTAHSLFKRYRHEFKSNELWTEIKLVLDAFALPLTNLFKATIELCSTHANDASALRILFSSLILISKLFYSLNFQDLPEFFEDNMETWMNNFHTLLTLDNKLLQTDLVSNAIQFLASVCERPHYKNLFEDQNTLTSICEKVIVPNMEFRAADEEAFEDNSEEYIRRDLEGSDIDTRRRAACDLVRGLCKFFEGPVTGIFSGYVNSMLQEYAKNPSVNWKHKDAAIYLVTSLASKAQTQKHGITQANELVNLTEFFVNHILPDLKSANVNEFPVLKADGIKYIMIFRNQVPKEHLLVSIPLLINHLQAESIVVHTYAAHALERLFTRRGPNNATLFTAAEIAPFVEILLTNLFKALTLPGSSENEYIMKAIMRSFSLLQEAIIPYIPTLITQLTQKLLAVSKNPSKPHFNHYMFEAICLSIRITCKANPAAVVNFEEALFLVFTEILQNDVQEFIPYVFQVMSLLLETHKNDIPSSYMALFPHLLQPVLWERTGNIPALVRLLQAFLERGSNTIASAAADKIPGLLGVFQKLIASKANDHQGFYLLNSIIEHMPPESVDQYRKQIFILLFQRLQNSKTTKFIKSFLVFINLYCIKYGALALQEIFDGIQPKMFGMVLEKIIIPEIQKVSGNVEKKICAVGITKLLTECPPMMDTEYTKLWTPLLQSLIGLFELPEDDTIPDEEHFIDIEDTPGYQTAFSQLAFAGKKEHDPVGQMVNNPKIHLAQSLHKLSTACPGRVPSMVSTSLNAEALQYLQGYLQAASVTLL</sequence>
<accession>A0A2J8SF38</accession>
<proteinExistence type="inferred from homology"/>
<dbReference type="SMART" id="SM00913">
    <property type="entry name" value="IBN_N"/>
    <property type="match status" value="1"/>
</dbReference>
<dbReference type="InterPro" id="IPR001494">
    <property type="entry name" value="Importin-beta_N"/>
</dbReference>
<dbReference type="GO" id="GO:0031267">
    <property type="term" value="F:small GTPase binding"/>
    <property type="evidence" value="ECO:0007669"/>
    <property type="project" value="InterPro"/>
</dbReference>
<name>A0A2J8SF38_PONAB</name>
<dbReference type="SUPFAM" id="SSF48371">
    <property type="entry name" value="ARM repeat"/>
    <property type="match status" value="1"/>
</dbReference>
<keyword evidence="14" id="KW-1185">Reference proteome</keyword>
<keyword evidence="8" id="KW-0539">Nucleus</keyword>
<evidence type="ECO:0000256" key="8">
    <source>
        <dbReference type="ARBA" id="ARBA00023242"/>
    </source>
</evidence>
<dbReference type="InterPro" id="IPR016024">
    <property type="entry name" value="ARM-type_fold"/>
</dbReference>
<feature type="domain" description="Importin N-terminal" evidence="11">
    <location>
        <begin position="29"/>
        <end position="102"/>
    </location>
</feature>
<evidence type="ECO:0000256" key="3">
    <source>
        <dbReference type="ARBA" id="ARBA00008669"/>
    </source>
</evidence>
<dbReference type="Pfam" id="PF03378">
    <property type="entry name" value="CAS_CSE1"/>
    <property type="match status" value="1"/>
</dbReference>
<dbReference type="GO" id="GO:0005049">
    <property type="term" value="F:nuclear export signal receptor activity"/>
    <property type="evidence" value="ECO:0007669"/>
    <property type="project" value="TreeGrafter"/>
</dbReference>
<dbReference type="Pfam" id="PF03810">
    <property type="entry name" value="IBN_N"/>
    <property type="match status" value="1"/>
</dbReference>
<accession>A0A8I5UVP3</accession>
<comment type="similarity">
    <text evidence="3">Belongs to the XPO2/CSE1 family.</text>
</comment>
<dbReference type="InterPro" id="IPR011989">
    <property type="entry name" value="ARM-like"/>
</dbReference>
<dbReference type="EMBL" id="NDHI03003576">
    <property type="protein sequence ID" value="PNJ19391.1"/>
    <property type="molecule type" value="Genomic_DNA"/>
</dbReference>
<evidence type="ECO:0000256" key="7">
    <source>
        <dbReference type="ARBA" id="ARBA00022927"/>
    </source>
</evidence>
<protein>
    <recommendedName>
        <fullName evidence="4">Exportin-2</fullName>
    </recommendedName>
    <alternativeName>
        <fullName evidence="10">Chromosome segregation 1-like protein</fullName>
    </alternativeName>
    <alternativeName>
        <fullName evidence="9">Importin-alpha re-exporter</fullName>
    </alternativeName>
</protein>
<evidence type="ECO:0000256" key="9">
    <source>
        <dbReference type="ARBA" id="ARBA00030693"/>
    </source>
</evidence>
<reference evidence="12" key="2">
    <citation type="submission" date="2017-12" db="EMBL/GenBank/DDBJ databases">
        <title>High-resolution comparative analysis of great ape genomes.</title>
        <authorList>
            <person name="Pollen A."/>
            <person name="Hastie A."/>
            <person name="Hormozdiari F."/>
            <person name="Dougherty M."/>
            <person name="Liu R."/>
            <person name="Chaisson M."/>
            <person name="Hoppe E."/>
            <person name="Hill C."/>
            <person name="Pang A."/>
            <person name="Hillier L."/>
            <person name="Baker C."/>
            <person name="Armstrong J."/>
            <person name="Shendure J."/>
            <person name="Paten B."/>
            <person name="Wilson R."/>
            <person name="Chao H."/>
            <person name="Schneider V."/>
            <person name="Ventura M."/>
            <person name="Kronenberg Z."/>
            <person name="Murali S."/>
            <person name="Gordon D."/>
            <person name="Cantsilieris S."/>
            <person name="Munson K."/>
            <person name="Nelson B."/>
            <person name="Raja A."/>
            <person name="Underwood J."/>
            <person name="Diekhans M."/>
            <person name="Fiddes I."/>
            <person name="Haussler D."/>
            <person name="Eichler E."/>
        </authorList>
    </citation>
    <scope>NUCLEOTIDE SEQUENCE [LARGE SCALE GENOMIC DNA]</scope>
    <source>
        <strain evidence="12">Susie</strain>
    </source>
</reference>
<dbReference type="GO" id="GO:0006606">
    <property type="term" value="P:protein import into nucleus"/>
    <property type="evidence" value="ECO:0007669"/>
    <property type="project" value="TreeGrafter"/>
</dbReference>
<evidence type="ECO:0000256" key="10">
    <source>
        <dbReference type="ARBA" id="ARBA00032265"/>
    </source>
</evidence>
<reference evidence="13" key="3">
    <citation type="submission" date="2025-05" db="UniProtKB">
        <authorList>
            <consortium name="Ensembl"/>
        </authorList>
    </citation>
    <scope>IDENTIFICATION</scope>
</reference>
<evidence type="ECO:0000256" key="2">
    <source>
        <dbReference type="ARBA" id="ARBA00004496"/>
    </source>
</evidence>
<dbReference type="GO" id="GO:0005829">
    <property type="term" value="C:cytosol"/>
    <property type="evidence" value="ECO:0007669"/>
    <property type="project" value="TreeGrafter"/>
</dbReference>
<evidence type="ECO:0000313" key="13">
    <source>
        <dbReference type="Ensembl" id="ENSPPYP00000045360.1"/>
    </source>
</evidence>
<evidence type="ECO:0000256" key="1">
    <source>
        <dbReference type="ARBA" id="ARBA00004123"/>
    </source>
</evidence>
<dbReference type="PROSITE" id="PS50166">
    <property type="entry name" value="IMPORTIN_B_NT"/>
    <property type="match status" value="1"/>
</dbReference>
<evidence type="ECO:0000256" key="6">
    <source>
        <dbReference type="ARBA" id="ARBA00022490"/>
    </source>
</evidence>
<evidence type="ECO:0000313" key="14">
    <source>
        <dbReference type="Proteomes" id="UP000001595"/>
    </source>
</evidence>
<dbReference type="PANTHER" id="PTHR10997:SF8">
    <property type="entry name" value="EXPORTIN-2"/>
    <property type="match status" value="1"/>
</dbReference>
<keyword evidence="7" id="KW-0653">Protein transport</keyword>
<organism evidence="12">
    <name type="scientific">Pongo abelii</name>
    <name type="common">Sumatran orangutan</name>
    <name type="synonym">Pongo pygmaeus abelii</name>
    <dbReference type="NCBI Taxonomy" id="9601"/>
    <lineage>
        <taxon>Eukaryota</taxon>
        <taxon>Metazoa</taxon>
        <taxon>Chordata</taxon>
        <taxon>Craniata</taxon>
        <taxon>Vertebrata</taxon>
        <taxon>Euteleostomi</taxon>
        <taxon>Mammalia</taxon>
        <taxon>Eutheria</taxon>
        <taxon>Euarchontoglires</taxon>
        <taxon>Primates</taxon>
        <taxon>Haplorrhini</taxon>
        <taxon>Catarrhini</taxon>
        <taxon>Hominidae</taxon>
        <taxon>Pongo</taxon>
    </lineage>
</organism>
<dbReference type="Ensembl" id="ENSPPYT00000057655.1">
    <property type="protein sequence ID" value="ENSPPYP00000045360.1"/>
    <property type="gene ID" value="ENSPPYG00000011110.3"/>
</dbReference>
<reference evidence="13 14" key="1">
    <citation type="submission" date="2008-02" db="EMBL/GenBank/DDBJ databases">
        <title>A 6x draft sequence assembly of the Pongo pygmaeus abelii genome.</title>
        <authorList>
            <person name="Wilson R.K."/>
            <person name="Mardis E."/>
        </authorList>
    </citation>
    <scope>NUCLEOTIDE SEQUENCE [LARGE SCALE GENOMIC DNA]</scope>
</reference>
<dbReference type="AlphaFoldDB" id="A0A2J8SF38"/>
<dbReference type="InterPro" id="IPR005043">
    <property type="entry name" value="XPO2_C"/>
</dbReference>
<dbReference type="InterPro" id="IPR013713">
    <property type="entry name" value="XPO2_central"/>
</dbReference>
<dbReference type="Proteomes" id="UP000001595">
    <property type="component" value="Chromosome 20"/>
</dbReference>
<comment type="subcellular location">
    <subcellularLocation>
        <location evidence="2">Cytoplasm</location>
    </subcellularLocation>
    <subcellularLocation>
        <location evidence="1">Nucleus</location>
    </subcellularLocation>
</comment>